<evidence type="ECO:0000313" key="2">
    <source>
        <dbReference type="Proteomes" id="UP000252893"/>
    </source>
</evidence>
<name>A0A366DR95_9HYPH</name>
<dbReference type="Proteomes" id="UP000252893">
    <property type="component" value="Unassembled WGS sequence"/>
</dbReference>
<evidence type="ECO:0000313" key="1">
    <source>
        <dbReference type="EMBL" id="RBO91999.1"/>
    </source>
</evidence>
<protein>
    <submittedName>
        <fullName evidence="1">Uncharacterized protein</fullName>
    </submittedName>
</protein>
<reference evidence="1 2" key="1">
    <citation type="submission" date="2018-06" db="EMBL/GenBank/DDBJ databases">
        <title>Genomic Encyclopedia of Type Strains, Phase IV (KMG-IV): sequencing the most valuable type-strain genomes for metagenomic binning, comparative biology and taxonomic classification.</title>
        <authorList>
            <person name="Goeker M."/>
        </authorList>
    </citation>
    <scope>NUCLEOTIDE SEQUENCE [LARGE SCALE GENOMIC DNA]</scope>
    <source>
        <strain evidence="1 2">DSM 25619</strain>
    </source>
</reference>
<keyword evidence="2" id="KW-1185">Reference proteome</keyword>
<sequence length="126" mass="13123">MQALRDKTMSVTGKIMIRNGSKKSASATLLRLLRRAGNFLLAGLLGYSIGASALVAGALAASVLSAQAPLSETGLTLQTEQTVAAQPMPPMPDQVYDARFHEGAADLERPASFAGIDPFITGPVPK</sequence>
<gene>
    <name evidence="1" type="ORF">DFR47_108145</name>
</gene>
<comment type="caution">
    <text evidence="1">The sequence shown here is derived from an EMBL/GenBank/DDBJ whole genome shotgun (WGS) entry which is preliminary data.</text>
</comment>
<organism evidence="1 2">
    <name type="scientific">Pseudochrobactrum asaccharolyticum</name>
    <dbReference type="NCBI Taxonomy" id="354351"/>
    <lineage>
        <taxon>Bacteria</taxon>
        <taxon>Pseudomonadati</taxon>
        <taxon>Pseudomonadota</taxon>
        <taxon>Alphaproteobacteria</taxon>
        <taxon>Hyphomicrobiales</taxon>
        <taxon>Brucellaceae</taxon>
        <taxon>Pseudochrobactrum</taxon>
    </lineage>
</organism>
<accession>A0A366DR95</accession>
<proteinExistence type="predicted"/>
<dbReference type="EMBL" id="QNRH01000008">
    <property type="protein sequence ID" value="RBO91999.1"/>
    <property type="molecule type" value="Genomic_DNA"/>
</dbReference>
<dbReference type="AlphaFoldDB" id="A0A366DR95"/>